<keyword evidence="3" id="KW-0999">Mitochondrion inner membrane</keyword>
<evidence type="ECO:0000256" key="5">
    <source>
        <dbReference type="ARBA" id="ARBA00023128"/>
    </source>
</evidence>
<reference evidence="9" key="1">
    <citation type="submission" date="2012-09" db="EMBL/GenBank/DDBJ databases">
        <title>Genome sequencing and comparative transcriptomics of race 1 and race 4 of banana pathogen: Fusarium oxysporum f. sp. cubense.</title>
        <authorList>
            <person name="Fang X."/>
            <person name="Huang J."/>
        </authorList>
    </citation>
    <scope>NUCLEOTIDE SEQUENCE [LARGE SCALE GENOMIC DNA]</scope>
    <source>
        <strain evidence="9">race 4</strain>
    </source>
</reference>
<feature type="transmembrane region" description="Helical" evidence="7">
    <location>
        <begin position="116"/>
        <end position="134"/>
    </location>
</feature>
<dbReference type="AlphaFoldDB" id="N1RPR0"/>
<keyword evidence="6 7" id="KW-0472">Membrane</keyword>
<feature type="transmembrane region" description="Helical" evidence="7">
    <location>
        <begin position="59"/>
        <end position="80"/>
    </location>
</feature>
<evidence type="ECO:0000256" key="2">
    <source>
        <dbReference type="ARBA" id="ARBA00022692"/>
    </source>
</evidence>
<reference evidence="9" key="2">
    <citation type="journal article" date="2014" name="PLoS ONE">
        <title>Genome and Transcriptome Analysis of the Fungal Pathogen Fusarium oxysporum f. sp. cubense Causing Banana Vascular Wilt Disease.</title>
        <authorList>
            <person name="Guo L."/>
            <person name="Han L."/>
            <person name="Yang L."/>
            <person name="Zeng H."/>
            <person name="Fan D."/>
            <person name="Zhu Y."/>
            <person name="Feng Y."/>
            <person name="Wang G."/>
            <person name="Peng C."/>
            <person name="Jiang X."/>
            <person name="Zhou D."/>
            <person name="Ni P."/>
            <person name="Liang C."/>
            <person name="Liu L."/>
            <person name="Wang J."/>
            <person name="Mao C."/>
            <person name="Fang X."/>
            <person name="Peng M."/>
            <person name="Huang J."/>
        </authorList>
    </citation>
    <scope>NUCLEOTIDE SEQUENCE [LARGE SCALE GENOMIC DNA]</scope>
    <source>
        <strain evidence="9">race 4</strain>
    </source>
</reference>
<evidence type="ECO:0000313" key="8">
    <source>
        <dbReference type="EMBL" id="EMT68623.1"/>
    </source>
</evidence>
<name>N1RPR0_FUSC4</name>
<keyword evidence="4 7" id="KW-1133">Transmembrane helix</keyword>
<dbReference type="OrthoDB" id="1913277at2759"/>
<evidence type="ECO:0000313" key="9">
    <source>
        <dbReference type="Proteomes" id="UP000016929"/>
    </source>
</evidence>
<dbReference type="GO" id="GO:0006120">
    <property type="term" value="P:mitochondrial electron transport, NADH to ubiquinone"/>
    <property type="evidence" value="ECO:0007669"/>
    <property type="project" value="InterPro"/>
</dbReference>
<proteinExistence type="predicted"/>
<gene>
    <name evidence="8" type="ORF">FOC4_g10013042</name>
</gene>
<protein>
    <submittedName>
        <fullName evidence="8">NADH-ubiquinone oxidoreductase 21.3 kDa subunit</fullName>
    </submittedName>
</protein>
<evidence type="ECO:0000256" key="7">
    <source>
        <dbReference type="SAM" id="Phobius"/>
    </source>
</evidence>
<dbReference type="Proteomes" id="UP000016929">
    <property type="component" value="Unassembled WGS sequence"/>
</dbReference>
<sequence length="341" mass="37329">MEHPSSANWKAHKKAENLFKPHDVLDDTAKAGVIGALSGLFLSSVKNAMAKNNVGILSVFTRGAHIIGIGAAAPAAYVFVSRSSMNLREKDDAFSAALGGFALGSVLGLPTRRMPVVMGLGGGLAIFQGMFHYLGGRYDSFKREDDEFERKEIIRRSTRLPIEQTISEIGEGRGIRPPGYEERRAERLSEKYGVEINPIKATVEAAAPAAYVFVSRSSMNLREKDDAFSAALGGFALGSVLGLPTRRMPVVMGLGGGLAIFQGMFHYLGGRYDSFKREDDEFERKEIIRRSTRLPIEQTISEIGEGRGIRPPGYEERRAERLSEKYGVEINPIKATVEGSQ</sequence>
<keyword evidence="8" id="KW-0830">Ubiquinone</keyword>
<evidence type="ECO:0000256" key="4">
    <source>
        <dbReference type="ARBA" id="ARBA00022989"/>
    </source>
</evidence>
<dbReference type="HOGENOM" id="CLU_813914_0_0_1"/>
<dbReference type="InterPro" id="IPR039205">
    <property type="entry name" value="NDUFA11"/>
</dbReference>
<keyword evidence="5" id="KW-0496">Mitochondrion</keyword>
<feature type="transmembrane region" description="Helical" evidence="7">
    <location>
        <begin position="250"/>
        <end position="268"/>
    </location>
</feature>
<organism evidence="8 9">
    <name type="scientific">Fusarium oxysporum f. sp. cubense (strain race 4)</name>
    <name type="common">Panama disease fungus</name>
    <dbReference type="NCBI Taxonomy" id="2502994"/>
    <lineage>
        <taxon>Eukaryota</taxon>
        <taxon>Fungi</taxon>
        <taxon>Dikarya</taxon>
        <taxon>Ascomycota</taxon>
        <taxon>Pezizomycotina</taxon>
        <taxon>Sordariomycetes</taxon>
        <taxon>Hypocreomycetidae</taxon>
        <taxon>Hypocreales</taxon>
        <taxon>Nectriaceae</taxon>
        <taxon>Fusarium</taxon>
        <taxon>Fusarium oxysporum species complex</taxon>
    </lineage>
</organism>
<keyword evidence="2 7" id="KW-0812">Transmembrane</keyword>
<keyword evidence="9" id="KW-1185">Reference proteome</keyword>
<dbReference type="GO" id="GO:0045271">
    <property type="term" value="C:respiratory chain complex I"/>
    <property type="evidence" value="ECO:0007669"/>
    <property type="project" value="InterPro"/>
</dbReference>
<evidence type="ECO:0000256" key="1">
    <source>
        <dbReference type="ARBA" id="ARBA00004448"/>
    </source>
</evidence>
<dbReference type="EMBL" id="KB726554">
    <property type="protein sequence ID" value="EMT68623.1"/>
    <property type="molecule type" value="Genomic_DNA"/>
</dbReference>
<feature type="transmembrane region" description="Helical" evidence="7">
    <location>
        <begin position="92"/>
        <end position="110"/>
    </location>
</feature>
<feature type="transmembrane region" description="Helical" evidence="7">
    <location>
        <begin position="227"/>
        <end position="244"/>
    </location>
</feature>
<accession>N1RPR0</accession>
<evidence type="ECO:0000256" key="3">
    <source>
        <dbReference type="ARBA" id="ARBA00022792"/>
    </source>
</evidence>
<dbReference type="GO" id="GO:0005743">
    <property type="term" value="C:mitochondrial inner membrane"/>
    <property type="evidence" value="ECO:0007669"/>
    <property type="project" value="UniProtKB-SubCell"/>
</dbReference>
<dbReference type="PANTHER" id="PTHR21382:SF1">
    <property type="entry name" value="NADH DEHYDROGENASE [UBIQUINONE] 1 ALPHA SUBCOMPLEX SUBUNIT 11"/>
    <property type="match status" value="1"/>
</dbReference>
<dbReference type="STRING" id="1229665.N1RPR0"/>
<dbReference type="PANTHER" id="PTHR21382">
    <property type="entry name" value="NADH-UBIQUINONE OXIDOREDUCTASE SUBUNIT"/>
    <property type="match status" value="1"/>
</dbReference>
<comment type="subcellular location">
    <subcellularLocation>
        <location evidence="1">Mitochondrion inner membrane</location>
        <topology evidence="1">Multi-pass membrane protein</topology>
    </subcellularLocation>
</comment>
<evidence type="ECO:0000256" key="6">
    <source>
        <dbReference type="ARBA" id="ARBA00023136"/>
    </source>
</evidence>